<comment type="caution">
    <text evidence="1">The sequence shown here is derived from an EMBL/GenBank/DDBJ whole genome shotgun (WGS) entry which is preliminary data.</text>
</comment>
<gene>
    <name evidence="1" type="ORF">CEXT_160391</name>
</gene>
<evidence type="ECO:0000313" key="1">
    <source>
        <dbReference type="EMBL" id="GIY25865.1"/>
    </source>
</evidence>
<dbReference type="AlphaFoldDB" id="A0AAV4RZZ2"/>
<dbReference type="EMBL" id="BPLR01008592">
    <property type="protein sequence ID" value="GIY25865.1"/>
    <property type="molecule type" value="Genomic_DNA"/>
</dbReference>
<organism evidence="1 2">
    <name type="scientific">Caerostris extrusa</name>
    <name type="common">Bark spider</name>
    <name type="synonym">Caerostris bankana</name>
    <dbReference type="NCBI Taxonomy" id="172846"/>
    <lineage>
        <taxon>Eukaryota</taxon>
        <taxon>Metazoa</taxon>
        <taxon>Ecdysozoa</taxon>
        <taxon>Arthropoda</taxon>
        <taxon>Chelicerata</taxon>
        <taxon>Arachnida</taxon>
        <taxon>Araneae</taxon>
        <taxon>Araneomorphae</taxon>
        <taxon>Entelegynae</taxon>
        <taxon>Araneoidea</taxon>
        <taxon>Araneidae</taxon>
        <taxon>Caerostris</taxon>
    </lineage>
</organism>
<reference evidence="1 2" key="1">
    <citation type="submission" date="2021-06" db="EMBL/GenBank/DDBJ databases">
        <title>Caerostris extrusa draft genome.</title>
        <authorList>
            <person name="Kono N."/>
            <person name="Arakawa K."/>
        </authorList>
    </citation>
    <scope>NUCLEOTIDE SEQUENCE [LARGE SCALE GENOMIC DNA]</scope>
</reference>
<dbReference type="Proteomes" id="UP001054945">
    <property type="component" value="Unassembled WGS sequence"/>
</dbReference>
<protein>
    <submittedName>
        <fullName evidence="1">Uncharacterized protein</fullName>
    </submittedName>
</protein>
<sequence length="97" mass="10943">MVLAFTFLFEQSFQQCGFSGPLIAVQGSLFRDLFKSLDPEHDDCGQRVVDCEHYKQPLHPKDNAGQVMFTDPMELESACSEMLGCLYIRRGGGIKHE</sequence>
<name>A0AAV4RZZ2_CAEEX</name>
<accession>A0AAV4RZZ2</accession>
<proteinExistence type="predicted"/>
<evidence type="ECO:0000313" key="2">
    <source>
        <dbReference type="Proteomes" id="UP001054945"/>
    </source>
</evidence>
<keyword evidence="2" id="KW-1185">Reference proteome</keyword>